<feature type="active site" description="Nucleophile" evidence="2">
    <location>
        <position position="231"/>
    </location>
</feature>
<evidence type="ECO:0000313" key="5">
    <source>
        <dbReference type="EMBL" id="KAH8030482.1"/>
    </source>
</evidence>
<feature type="site" description="Cleavage; by autolysis" evidence="3">
    <location>
        <begin position="230"/>
        <end position="231"/>
    </location>
</feature>
<evidence type="ECO:0000256" key="4">
    <source>
        <dbReference type="SAM" id="MobiDB-lite"/>
    </source>
</evidence>
<dbReference type="InterPro" id="IPR029055">
    <property type="entry name" value="Ntn_hydrolases_N"/>
</dbReference>
<dbReference type="Proteomes" id="UP000821866">
    <property type="component" value="Chromosome 3"/>
</dbReference>
<dbReference type="GO" id="GO:0004298">
    <property type="term" value="F:threonine-type endopeptidase activity"/>
    <property type="evidence" value="ECO:0007669"/>
    <property type="project" value="InterPro"/>
</dbReference>
<evidence type="ECO:0000256" key="3">
    <source>
        <dbReference type="PIRSR" id="PIRSR600246-3"/>
    </source>
</evidence>
<dbReference type="SUPFAM" id="SSF56235">
    <property type="entry name" value="N-terminal nucleophile aminohydrolases (Ntn hydrolases)"/>
    <property type="match status" value="1"/>
</dbReference>
<dbReference type="PANTHER" id="PTHR10188:SF8">
    <property type="entry name" value="THREONINE ASPARTASE 1"/>
    <property type="match status" value="1"/>
</dbReference>
<comment type="similarity">
    <text evidence="1">Belongs to the Ntn-hydrolase family.</text>
</comment>
<keyword evidence="6" id="KW-1185">Reference proteome</keyword>
<dbReference type="GO" id="GO:0051604">
    <property type="term" value="P:protein maturation"/>
    <property type="evidence" value="ECO:0007669"/>
    <property type="project" value="TreeGrafter"/>
</dbReference>
<accession>A0A9J6E860</accession>
<feature type="region of interest" description="Disordered" evidence="4">
    <location>
        <begin position="187"/>
        <end position="227"/>
    </location>
</feature>
<dbReference type="GO" id="GO:0005737">
    <property type="term" value="C:cytoplasm"/>
    <property type="evidence" value="ECO:0007669"/>
    <property type="project" value="TreeGrafter"/>
</dbReference>
<reference evidence="5" key="1">
    <citation type="journal article" date="2020" name="Cell">
        <title>Large-Scale Comparative Analyses of Tick Genomes Elucidate Their Genetic Diversity and Vector Capacities.</title>
        <authorList>
            <consortium name="Tick Genome and Microbiome Consortium (TIGMIC)"/>
            <person name="Jia N."/>
            <person name="Wang J."/>
            <person name="Shi W."/>
            <person name="Du L."/>
            <person name="Sun Y."/>
            <person name="Zhan W."/>
            <person name="Jiang J.F."/>
            <person name="Wang Q."/>
            <person name="Zhang B."/>
            <person name="Ji P."/>
            <person name="Bell-Sakyi L."/>
            <person name="Cui X.M."/>
            <person name="Yuan T.T."/>
            <person name="Jiang B.G."/>
            <person name="Yang W.F."/>
            <person name="Lam T.T."/>
            <person name="Chang Q.C."/>
            <person name="Ding S.J."/>
            <person name="Wang X.J."/>
            <person name="Zhu J.G."/>
            <person name="Ruan X.D."/>
            <person name="Zhao L."/>
            <person name="Wei J.T."/>
            <person name="Ye R.Z."/>
            <person name="Que T.C."/>
            <person name="Du C.H."/>
            <person name="Zhou Y.H."/>
            <person name="Cheng J.X."/>
            <person name="Dai P.F."/>
            <person name="Guo W.B."/>
            <person name="Han X.H."/>
            <person name="Huang E.J."/>
            <person name="Li L.F."/>
            <person name="Wei W."/>
            <person name="Gao Y.C."/>
            <person name="Liu J.Z."/>
            <person name="Shao H.Z."/>
            <person name="Wang X."/>
            <person name="Wang C.C."/>
            <person name="Yang T.C."/>
            <person name="Huo Q.B."/>
            <person name="Li W."/>
            <person name="Chen H.Y."/>
            <person name="Chen S.E."/>
            <person name="Zhou L.G."/>
            <person name="Ni X.B."/>
            <person name="Tian J.H."/>
            <person name="Sheng Y."/>
            <person name="Liu T."/>
            <person name="Pan Y.S."/>
            <person name="Xia L.Y."/>
            <person name="Li J."/>
            <person name="Zhao F."/>
            <person name="Cao W.C."/>
        </authorList>
    </citation>
    <scope>NUCLEOTIDE SEQUENCE</scope>
    <source>
        <strain evidence="5">Rmic-2018</strain>
    </source>
</reference>
<protein>
    <recommendedName>
        <fullName evidence="7">Asparaginase</fullName>
    </recommendedName>
</protein>
<dbReference type="InterPro" id="IPR037464">
    <property type="entry name" value="Taspase1"/>
</dbReference>
<evidence type="ECO:0008006" key="7">
    <source>
        <dbReference type="Google" id="ProtNLM"/>
    </source>
</evidence>
<evidence type="ECO:0000313" key="6">
    <source>
        <dbReference type="Proteomes" id="UP000821866"/>
    </source>
</evidence>
<evidence type="ECO:0000256" key="1">
    <source>
        <dbReference type="ARBA" id="ARBA00010872"/>
    </source>
</evidence>
<proteinExistence type="inferred from homology"/>
<dbReference type="EMBL" id="JABSTU010000005">
    <property type="protein sequence ID" value="KAH8030482.1"/>
    <property type="molecule type" value="Genomic_DNA"/>
</dbReference>
<evidence type="ECO:0000256" key="2">
    <source>
        <dbReference type="PIRSR" id="PIRSR600246-1"/>
    </source>
</evidence>
<dbReference type="InterPro" id="IPR000246">
    <property type="entry name" value="Peptidase_T2"/>
</dbReference>
<gene>
    <name evidence="5" type="ORF">HPB51_007367</name>
</gene>
<dbReference type="CDD" id="cd04514">
    <property type="entry name" value="Taspase1_like"/>
    <property type="match status" value="1"/>
</dbReference>
<sequence>MADFRLHRGSSTSDVRASRYLSFLRVESGRRNGGHRARNENTAVTNERIPSSICLDDHILPHFLSAAHRINGQAGANGLRKRSDGGALEVVAAAVATLEDDPLTNAGFGNLTSCGCVECDASVMDGRTLGFGAAGALPRAGNRYSWPRHCAPRSMTARCRWTARRPASWSALRQAETPARPLLGREYLGAQEPPGPHDAEARGRRRAVAGRHESRSPVFSSDSSNPSQLDTVGAVCMDRQGNVAAAVSSGGIWLKHTSRVGQAAVYGCGCWAENAPEGGCAVAVSSSGCGEHYIRTALVRQCAQTLGRSTDDGSVVALDACLRQSFLQSPFFRDTTDRLAGILALRWDHQCGSGDSL</sequence>
<dbReference type="Gene3D" id="3.60.20.30">
    <property type="entry name" value="(Glycosyl)asparaginase"/>
    <property type="match status" value="1"/>
</dbReference>
<reference evidence="5" key="2">
    <citation type="submission" date="2021-09" db="EMBL/GenBank/DDBJ databases">
        <authorList>
            <person name="Jia N."/>
            <person name="Wang J."/>
            <person name="Shi W."/>
            <person name="Du L."/>
            <person name="Sun Y."/>
            <person name="Zhan W."/>
            <person name="Jiang J."/>
            <person name="Wang Q."/>
            <person name="Zhang B."/>
            <person name="Ji P."/>
            <person name="Sakyi L.B."/>
            <person name="Cui X."/>
            <person name="Yuan T."/>
            <person name="Jiang B."/>
            <person name="Yang W."/>
            <person name="Lam T.T.-Y."/>
            <person name="Chang Q."/>
            <person name="Ding S."/>
            <person name="Wang X."/>
            <person name="Zhu J."/>
            <person name="Ruan X."/>
            <person name="Zhao L."/>
            <person name="Wei J."/>
            <person name="Que T."/>
            <person name="Du C."/>
            <person name="Cheng J."/>
            <person name="Dai P."/>
            <person name="Han X."/>
            <person name="Huang E."/>
            <person name="Gao Y."/>
            <person name="Liu J."/>
            <person name="Shao H."/>
            <person name="Ye R."/>
            <person name="Li L."/>
            <person name="Wei W."/>
            <person name="Wang X."/>
            <person name="Wang C."/>
            <person name="Huo Q."/>
            <person name="Li W."/>
            <person name="Guo W."/>
            <person name="Chen H."/>
            <person name="Chen S."/>
            <person name="Zhou L."/>
            <person name="Zhou L."/>
            <person name="Ni X."/>
            <person name="Tian J."/>
            <person name="Zhou Y."/>
            <person name="Sheng Y."/>
            <person name="Liu T."/>
            <person name="Pan Y."/>
            <person name="Xia L."/>
            <person name="Li J."/>
            <person name="Zhao F."/>
            <person name="Cao W."/>
        </authorList>
    </citation>
    <scope>NUCLEOTIDE SEQUENCE</scope>
    <source>
        <strain evidence="5">Rmic-2018</strain>
        <tissue evidence="5">Larvae</tissue>
    </source>
</reference>
<feature type="compositionally biased region" description="Low complexity" evidence="4">
    <location>
        <begin position="216"/>
        <end position="227"/>
    </location>
</feature>
<comment type="caution">
    <text evidence="5">The sequence shown here is derived from an EMBL/GenBank/DDBJ whole genome shotgun (WGS) entry which is preliminary data.</text>
</comment>
<name>A0A9J6E860_RHIMP</name>
<dbReference type="Pfam" id="PF01112">
    <property type="entry name" value="Asparaginase_2"/>
    <property type="match status" value="2"/>
</dbReference>
<dbReference type="PANTHER" id="PTHR10188">
    <property type="entry name" value="L-ASPARAGINASE"/>
    <property type="match status" value="1"/>
</dbReference>
<dbReference type="VEuPathDB" id="VectorBase:LOC119162965"/>
<organism evidence="5 6">
    <name type="scientific">Rhipicephalus microplus</name>
    <name type="common">Cattle tick</name>
    <name type="synonym">Boophilus microplus</name>
    <dbReference type="NCBI Taxonomy" id="6941"/>
    <lineage>
        <taxon>Eukaryota</taxon>
        <taxon>Metazoa</taxon>
        <taxon>Ecdysozoa</taxon>
        <taxon>Arthropoda</taxon>
        <taxon>Chelicerata</taxon>
        <taxon>Arachnida</taxon>
        <taxon>Acari</taxon>
        <taxon>Parasitiformes</taxon>
        <taxon>Ixodida</taxon>
        <taxon>Ixodoidea</taxon>
        <taxon>Ixodidae</taxon>
        <taxon>Rhipicephalinae</taxon>
        <taxon>Rhipicephalus</taxon>
        <taxon>Boophilus</taxon>
    </lineage>
</organism>
<dbReference type="AlphaFoldDB" id="A0A9J6E860"/>